<feature type="transmembrane region" description="Helical" evidence="1">
    <location>
        <begin position="87"/>
        <end position="111"/>
    </location>
</feature>
<protein>
    <submittedName>
        <fullName evidence="2">Uncharacterized protein</fullName>
    </submittedName>
</protein>
<accession>A0A7S1TKR9</accession>
<gene>
    <name evidence="2" type="ORF">EAUS1353_LOCUS1497</name>
</gene>
<dbReference type="AlphaFoldDB" id="A0A7S1TKR9"/>
<evidence type="ECO:0000313" key="2">
    <source>
        <dbReference type="EMBL" id="CAD9239759.1"/>
    </source>
</evidence>
<keyword evidence="1" id="KW-0472">Membrane</keyword>
<name>A0A7S1TKR9_9RHOD</name>
<organism evidence="2">
    <name type="scientific">Erythrolobus australicus</name>
    <dbReference type="NCBI Taxonomy" id="1077150"/>
    <lineage>
        <taxon>Eukaryota</taxon>
        <taxon>Rhodophyta</taxon>
        <taxon>Bangiophyceae</taxon>
        <taxon>Porphyridiales</taxon>
        <taxon>Porphyridiaceae</taxon>
        <taxon>Erythrolobus</taxon>
    </lineage>
</organism>
<keyword evidence="1" id="KW-1133">Transmembrane helix</keyword>
<dbReference type="EMBL" id="HBGI01002291">
    <property type="protein sequence ID" value="CAD9239759.1"/>
    <property type="molecule type" value="Transcribed_RNA"/>
</dbReference>
<evidence type="ECO:0000256" key="1">
    <source>
        <dbReference type="SAM" id="Phobius"/>
    </source>
</evidence>
<feature type="transmembrane region" description="Helical" evidence="1">
    <location>
        <begin position="56"/>
        <end position="75"/>
    </location>
</feature>
<proteinExistence type="predicted"/>
<sequence length="117" mass="12086">MAFVAGAVVVRSSATGAFVSKAPVMAARRAARPAAMSMKVPAPSSEVLGLGKNVPAGLYLILSVLSLGLGSYAVAQQNLFTPLTPNGINPQFVVGSLLVPISWGLHVAGWIQMQNKK</sequence>
<keyword evidence="1" id="KW-0812">Transmembrane</keyword>
<reference evidence="2" key="1">
    <citation type="submission" date="2021-01" db="EMBL/GenBank/DDBJ databases">
        <authorList>
            <person name="Corre E."/>
            <person name="Pelletier E."/>
            <person name="Niang G."/>
            <person name="Scheremetjew M."/>
            <person name="Finn R."/>
            <person name="Kale V."/>
            <person name="Holt S."/>
            <person name="Cochrane G."/>
            <person name="Meng A."/>
            <person name="Brown T."/>
            <person name="Cohen L."/>
        </authorList>
    </citation>
    <scope>NUCLEOTIDE SEQUENCE</scope>
    <source>
        <strain evidence="2">CCMP3124</strain>
    </source>
</reference>